<proteinExistence type="inferred from homology"/>
<dbReference type="PANTHER" id="PTHR31571:SF5">
    <property type="entry name" value="ALTERED INHERITANCE OF MITOCHONDRIA PROTEIN 6"/>
    <property type="match status" value="1"/>
</dbReference>
<name>A0ABR3XK31_9EURO</name>
<feature type="signal peptide" evidence="2">
    <location>
        <begin position="1"/>
        <end position="29"/>
    </location>
</feature>
<sequence length="319" mass="34724">MRVLPSAPTSSVLSATSAVLLASAQLVAGTLSSSNLQNVLRNTHGSDEYRYPTDFTRGILPRQATTGEMCPSTPVYPTAAHQQKQMSGYTMVPFMCVGHEQSALTHARTLESLYINPILDVLKRQNPATPFVTSPTKNGVFDTVSDQTLYFFIDVKTSGPETWNAVISALQPLRDGGYLTTLKNNKTITKAPVTVIGTGNTPLDLVGPIADRDYFYDAPLASLNDTKYAGVTSLISPIASDDFQAIFGSVSDTEPVFTDEQLSTLRAQIATAKSRGIGARYWDTPYYPIRLRNAVWRELLQEGVALLNADDLDAVAEFF</sequence>
<accession>A0ABR3XK31</accession>
<dbReference type="EMBL" id="JAVDPF010000016">
    <property type="protein sequence ID" value="KAL1875998.1"/>
    <property type="molecule type" value="Genomic_DNA"/>
</dbReference>
<feature type="chain" id="PRO_5045640916" evidence="2">
    <location>
        <begin position="30"/>
        <end position="319"/>
    </location>
</feature>
<dbReference type="Proteomes" id="UP001583193">
    <property type="component" value="Unassembled WGS sequence"/>
</dbReference>
<gene>
    <name evidence="3" type="primary">AIM6_4</name>
    <name evidence="3" type="ORF">Plec18167_005259</name>
</gene>
<evidence type="ECO:0000313" key="3">
    <source>
        <dbReference type="EMBL" id="KAL1875998.1"/>
    </source>
</evidence>
<organism evidence="3 4">
    <name type="scientific">Paecilomyces lecythidis</name>
    <dbReference type="NCBI Taxonomy" id="3004212"/>
    <lineage>
        <taxon>Eukaryota</taxon>
        <taxon>Fungi</taxon>
        <taxon>Dikarya</taxon>
        <taxon>Ascomycota</taxon>
        <taxon>Pezizomycotina</taxon>
        <taxon>Eurotiomycetes</taxon>
        <taxon>Eurotiomycetidae</taxon>
        <taxon>Eurotiales</taxon>
        <taxon>Thermoascaceae</taxon>
        <taxon>Paecilomyces</taxon>
    </lineage>
</organism>
<keyword evidence="2" id="KW-0732">Signal</keyword>
<protein>
    <submittedName>
        <fullName evidence="3">Altered inheritance of mitochondria protein 6</fullName>
    </submittedName>
</protein>
<keyword evidence="4" id="KW-1185">Reference proteome</keyword>
<evidence type="ECO:0000313" key="4">
    <source>
        <dbReference type="Proteomes" id="UP001583193"/>
    </source>
</evidence>
<evidence type="ECO:0000256" key="1">
    <source>
        <dbReference type="ARBA" id="ARBA00008858"/>
    </source>
</evidence>
<dbReference type="InterPro" id="IPR017946">
    <property type="entry name" value="PLC-like_Pdiesterase_TIM-brl"/>
</dbReference>
<reference evidence="3 4" key="1">
    <citation type="journal article" date="2024" name="IMA Fungus">
        <title>IMA Genome - F19 : A genome assembly and annotation guide to empower mycologists, including annotated draft genome sequences of Ceratocystis pirilliformis, Diaporthe australafricana, Fusarium ophioides, Paecilomyces lecythidis, and Sporothrix stenoceras.</title>
        <authorList>
            <person name="Aylward J."/>
            <person name="Wilson A.M."/>
            <person name="Visagie C.M."/>
            <person name="Spraker J."/>
            <person name="Barnes I."/>
            <person name="Buitendag C."/>
            <person name="Ceriani C."/>
            <person name="Del Mar Angel L."/>
            <person name="du Plessis D."/>
            <person name="Fuchs T."/>
            <person name="Gasser K."/>
            <person name="Kramer D."/>
            <person name="Li W."/>
            <person name="Munsamy K."/>
            <person name="Piso A."/>
            <person name="Price J.L."/>
            <person name="Sonnekus B."/>
            <person name="Thomas C."/>
            <person name="van der Nest A."/>
            <person name="van Dijk A."/>
            <person name="van Heerden A."/>
            <person name="van Vuuren N."/>
            <person name="Yilmaz N."/>
            <person name="Duong T.A."/>
            <person name="van der Merwe N.A."/>
            <person name="Wingfield M.J."/>
            <person name="Wingfield B.D."/>
        </authorList>
    </citation>
    <scope>NUCLEOTIDE SEQUENCE [LARGE SCALE GENOMIC DNA]</scope>
    <source>
        <strain evidence="3 4">CMW 18167</strain>
    </source>
</reference>
<dbReference type="SUPFAM" id="SSF51695">
    <property type="entry name" value="PLC-like phosphodiesterases"/>
    <property type="match status" value="1"/>
</dbReference>
<comment type="similarity">
    <text evidence="1">Belongs to the AIM6 family.</text>
</comment>
<evidence type="ECO:0000256" key="2">
    <source>
        <dbReference type="SAM" id="SignalP"/>
    </source>
</evidence>
<dbReference type="PANTHER" id="PTHR31571">
    <property type="entry name" value="ALTERED INHERITANCE OF MITOCHONDRIA PROTEIN 6"/>
    <property type="match status" value="1"/>
</dbReference>
<dbReference type="InterPro" id="IPR051236">
    <property type="entry name" value="HAT_RTT109-like"/>
</dbReference>
<comment type="caution">
    <text evidence="3">The sequence shown here is derived from an EMBL/GenBank/DDBJ whole genome shotgun (WGS) entry which is preliminary data.</text>
</comment>